<dbReference type="AlphaFoldDB" id="A0A1R0GY49"/>
<dbReference type="Proteomes" id="UP000187455">
    <property type="component" value="Unassembled WGS sequence"/>
</dbReference>
<evidence type="ECO:0000313" key="3">
    <source>
        <dbReference type="Proteomes" id="UP000187455"/>
    </source>
</evidence>
<evidence type="ECO:0000256" key="1">
    <source>
        <dbReference type="SAM" id="Phobius"/>
    </source>
</evidence>
<dbReference type="PANTHER" id="PTHR28110:SF1">
    <property type="entry name" value="TRANSMEMBRANE PROTEIN"/>
    <property type="match status" value="1"/>
</dbReference>
<keyword evidence="1" id="KW-1133">Transmembrane helix</keyword>
<feature type="transmembrane region" description="Helical" evidence="1">
    <location>
        <begin position="33"/>
        <end position="54"/>
    </location>
</feature>
<sequence>MDSNSFLKIKIPTTTQEIWAPKASNRFRFNPKILRTAILISLIASSILNIYFILKPKPLPLSNFLDSEFSQDADGEKTKNLEPPKKINYKEITDLILVPGHAVYSGEGSALNENNWLLESFQTGGVDIFVKHIKKGIEVLQQSESSLLIFSG</sequence>
<gene>
    <name evidence="2" type="ORF">AYI68_g4127</name>
</gene>
<dbReference type="OrthoDB" id="4347at2759"/>
<protein>
    <submittedName>
        <fullName evidence="2">Uncharacterized protein</fullName>
    </submittedName>
</protein>
<comment type="caution">
    <text evidence="2">The sequence shown here is derived from an EMBL/GenBank/DDBJ whole genome shotgun (WGS) entry which is preliminary data.</text>
</comment>
<dbReference type="EMBL" id="LSSL01002177">
    <property type="protein sequence ID" value="OLY81765.1"/>
    <property type="molecule type" value="Genomic_DNA"/>
</dbReference>
<organism evidence="2 3">
    <name type="scientific">Smittium mucronatum</name>
    <dbReference type="NCBI Taxonomy" id="133383"/>
    <lineage>
        <taxon>Eukaryota</taxon>
        <taxon>Fungi</taxon>
        <taxon>Fungi incertae sedis</taxon>
        <taxon>Zoopagomycota</taxon>
        <taxon>Kickxellomycotina</taxon>
        <taxon>Harpellomycetes</taxon>
        <taxon>Harpellales</taxon>
        <taxon>Legeriomycetaceae</taxon>
        <taxon>Smittium</taxon>
    </lineage>
</organism>
<reference evidence="2 3" key="1">
    <citation type="journal article" date="2016" name="Mol. Biol. Evol.">
        <title>Genome-Wide Survey of Gut Fungi (Harpellales) Reveals the First Horizontally Transferred Ubiquitin Gene from a Mosquito Host.</title>
        <authorList>
            <person name="Wang Y."/>
            <person name="White M.M."/>
            <person name="Kvist S."/>
            <person name="Moncalvo J.M."/>
        </authorList>
    </citation>
    <scope>NUCLEOTIDE SEQUENCE [LARGE SCALE GENOMIC DNA]</scope>
    <source>
        <strain evidence="2 3">ALG-7-W6</strain>
    </source>
</reference>
<dbReference type="PANTHER" id="PTHR28110">
    <property type="entry name" value="TRANSMEMBRANE PROTEIN"/>
    <property type="match status" value="1"/>
</dbReference>
<proteinExistence type="predicted"/>
<keyword evidence="1" id="KW-0812">Transmembrane</keyword>
<evidence type="ECO:0000313" key="2">
    <source>
        <dbReference type="EMBL" id="OLY81765.1"/>
    </source>
</evidence>
<dbReference type="InterPro" id="IPR055323">
    <property type="entry name" value="C57A10.07/YOR238W"/>
</dbReference>
<keyword evidence="3" id="KW-1185">Reference proteome</keyword>
<name>A0A1R0GY49_9FUNG</name>
<dbReference type="GO" id="GO:0005737">
    <property type="term" value="C:cytoplasm"/>
    <property type="evidence" value="ECO:0007669"/>
    <property type="project" value="TreeGrafter"/>
</dbReference>
<keyword evidence="1" id="KW-0472">Membrane</keyword>
<accession>A0A1R0GY49</accession>